<dbReference type="NCBIfam" id="TIGR00167">
    <property type="entry name" value="cbbA"/>
    <property type="match status" value="1"/>
</dbReference>
<dbReference type="InterPro" id="IPR000771">
    <property type="entry name" value="FBA_II"/>
</dbReference>
<keyword evidence="3" id="KW-1185">Reference proteome</keyword>
<comment type="cofactor">
    <cofactor evidence="1">
        <name>Zn(2+)</name>
        <dbReference type="ChEBI" id="CHEBI:29105"/>
    </cofactor>
</comment>
<gene>
    <name evidence="2" type="ORF">JOF42_000693</name>
</gene>
<dbReference type="PANTHER" id="PTHR30304">
    <property type="entry name" value="D-TAGATOSE-1,6-BISPHOSPHATE ALDOLASE"/>
    <property type="match status" value="1"/>
</dbReference>
<dbReference type="InterPro" id="IPR013785">
    <property type="entry name" value="Aldolase_TIM"/>
</dbReference>
<dbReference type="PIRSF" id="PIRSF001359">
    <property type="entry name" value="F_bP_aldolase_II"/>
    <property type="match status" value="1"/>
</dbReference>
<name>A0ABS4WMN1_9MICO</name>
<dbReference type="PANTHER" id="PTHR30304:SF0">
    <property type="entry name" value="D-TAGATOSE-1,6-BISPHOSPHATE ALDOLASE SUBUNIT GATY-RELATED"/>
    <property type="match status" value="1"/>
</dbReference>
<evidence type="ECO:0000256" key="1">
    <source>
        <dbReference type="ARBA" id="ARBA00001947"/>
    </source>
</evidence>
<dbReference type="RefSeq" id="WP_210096572.1">
    <property type="nucleotide sequence ID" value="NZ_BAAAIO010000001.1"/>
</dbReference>
<reference evidence="2 3" key="1">
    <citation type="submission" date="2021-03" db="EMBL/GenBank/DDBJ databases">
        <title>Sequencing the genomes of 1000 actinobacteria strains.</title>
        <authorList>
            <person name="Klenk H.-P."/>
        </authorList>
    </citation>
    <scope>NUCLEOTIDE SEQUENCE [LARGE SCALE GENOMIC DNA]</scope>
    <source>
        <strain evidence="2 3">DSM 13468</strain>
    </source>
</reference>
<dbReference type="Pfam" id="PF01116">
    <property type="entry name" value="F_bP_aldolase"/>
    <property type="match status" value="1"/>
</dbReference>
<protein>
    <submittedName>
        <fullName evidence="2">Fructose-bisphosphate aldolase class II</fullName>
        <ecNumber evidence="2">4.1.2.13</ecNumber>
    </submittedName>
</protein>
<organism evidence="2 3">
    <name type="scientific">Microbacterium phyllosphaerae</name>
    <dbReference type="NCBI Taxonomy" id="124798"/>
    <lineage>
        <taxon>Bacteria</taxon>
        <taxon>Bacillati</taxon>
        <taxon>Actinomycetota</taxon>
        <taxon>Actinomycetes</taxon>
        <taxon>Micrococcales</taxon>
        <taxon>Microbacteriaceae</taxon>
        <taxon>Microbacterium</taxon>
    </lineage>
</organism>
<evidence type="ECO:0000313" key="3">
    <source>
        <dbReference type="Proteomes" id="UP000703720"/>
    </source>
</evidence>
<accession>A0ABS4WMN1</accession>
<dbReference type="GO" id="GO:0004332">
    <property type="term" value="F:fructose-bisphosphate aldolase activity"/>
    <property type="evidence" value="ECO:0007669"/>
    <property type="project" value="UniProtKB-EC"/>
</dbReference>
<comment type="caution">
    <text evidence="2">The sequence shown here is derived from an EMBL/GenBank/DDBJ whole genome shotgun (WGS) entry which is preliminary data.</text>
</comment>
<dbReference type="Proteomes" id="UP000703720">
    <property type="component" value="Unassembled WGS sequence"/>
</dbReference>
<dbReference type="EC" id="4.1.2.13" evidence="2"/>
<sequence length="284" mass="29404">MTLVSARELVTDAATRGTGIGAFNVIHLETAEGLVRASDESGLPVILQISQNCADYHGGLEPIALATLAIARRAATPVAVHLDHAERPELVDEAIALGFGSVMFDGGTLPYDENVAITAAVAERAHDAGVYIEGELGEVGGKDGAHAPGVRTDPDEARAFVAATGVDALAVAVGSSHAMTDRTASLDLDLIARLHGALDVPLVLHGSSGVADAVIADAVRAGMTKINVSTHLNGFFTRAIRSTLDADQMLVDSRKYLTPARDALAGEAARMLRLFALETVEVAG</sequence>
<dbReference type="CDD" id="cd00947">
    <property type="entry name" value="TBP_aldolase_IIB"/>
    <property type="match status" value="1"/>
</dbReference>
<dbReference type="EMBL" id="JAGIOA010000001">
    <property type="protein sequence ID" value="MBP2377198.1"/>
    <property type="molecule type" value="Genomic_DNA"/>
</dbReference>
<dbReference type="SUPFAM" id="SSF51569">
    <property type="entry name" value="Aldolase"/>
    <property type="match status" value="1"/>
</dbReference>
<keyword evidence="2" id="KW-0456">Lyase</keyword>
<evidence type="ECO:0000313" key="2">
    <source>
        <dbReference type="EMBL" id="MBP2377198.1"/>
    </source>
</evidence>
<dbReference type="Gene3D" id="3.20.20.70">
    <property type="entry name" value="Aldolase class I"/>
    <property type="match status" value="1"/>
</dbReference>
<dbReference type="InterPro" id="IPR050246">
    <property type="entry name" value="Class_II_FBP_aldolase"/>
</dbReference>
<proteinExistence type="predicted"/>